<evidence type="ECO:0000313" key="7">
    <source>
        <dbReference type="EMBL" id="ORY78645.1"/>
    </source>
</evidence>
<dbReference type="InterPro" id="IPR036887">
    <property type="entry name" value="HTH_APSES_sf"/>
</dbReference>
<dbReference type="GO" id="GO:0045944">
    <property type="term" value="P:positive regulation of transcription by RNA polymerase II"/>
    <property type="evidence" value="ECO:0007669"/>
    <property type="project" value="TreeGrafter"/>
</dbReference>
<dbReference type="OrthoDB" id="5407653at2759"/>
<feature type="non-terminal residue" evidence="7">
    <location>
        <position position="163"/>
    </location>
</feature>
<evidence type="ECO:0000256" key="5">
    <source>
        <dbReference type="SAM" id="MobiDB-lite"/>
    </source>
</evidence>
<feature type="domain" description="HTH APSES-type" evidence="6">
    <location>
        <begin position="59"/>
        <end position="163"/>
    </location>
</feature>
<organism evidence="7 8">
    <name type="scientific">Protomyces lactucae-debilis</name>
    <dbReference type="NCBI Taxonomy" id="2754530"/>
    <lineage>
        <taxon>Eukaryota</taxon>
        <taxon>Fungi</taxon>
        <taxon>Dikarya</taxon>
        <taxon>Ascomycota</taxon>
        <taxon>Taphrinomycotina</taxon>
        <taxon>Taphrinomycetes</taxon>
        <taxon>Taphrinales</taxon>
        <taxon>Protomycetaceae</taxon>
        <taxon>Protomyces</taxon>
    </lineage>
</organism>
<dbReference type="EMBL" id="MCFI01000017">
    <property type="protein sequence ID" value="ORY78645.1"/>
    <property type="molecule type" value="Genomic_DNA"/>
</dbReference>
<dbReference type="PANTHER" id="PTHR47792:SF1">
    <property type="entry name" value="PROTEIN SOK2-RELATED"/>
    <property type="match status" value="1"/>
</dbReference>
<dbReference type="AlphaFoldDB" id="A0A1Y2F6U3"/>
<dbReference type="SMART" id="SM01252">
    <property type="entry name" value="KilA-N"/>
    <property type="match status" value="1"/>
</dbReference>
<keyword evidence="4" id="KW-0804">Transcription</keyword>
<accession>A0A1Y2F6U3</accession>
<reference evidence="7 8" key="1">
    <citation type="submission" date="2016-07" db="EMBL/GenBank/DDBJ databases">
        <title>Pervasive Adenine N6-methylation of Active Genes in Fungi.</title>
        <authorList>
            <consortium name="DOE Joint Genome Institute"/>
            <person name="Mondo S.J."/>
            <person name="Dannebaum R.O."/>
            <person name="Kuo R.C."/>
            <person name="Labutti K."/>
            <person name="Haridas S."/>
            <person name="Kuo A."/>
            <person name="Salamov A."/>
            <person name="Ahrendt S.R."/>
            <person name="Lipzen A."/>
            <person name="Sullivan W."/>
            <person name="Andreopoulos W.B."/>
            <person name="Clum A."/>
            <person name="Lindquist E."/>
            <person name="Daum C."/>
            <person name="Ramamoorthy G.K."/>
            <person name="Gryganskyi A."/>
            <person name="Culley D."/>
            <person name="Magnuson J.K."/>
            <person name="James T.Y."/>
            <person name="O'Malley M.A."/>
            <person name="Stajich J.E."/>
            <person name="Spatafora J.W."/>
            <person name="Visel A."/>
            <person name="Grigoriev I.V."/>
        </authorList>
    </citation>
    <scope>NUCLEOTIDE SEQUENCE [LARGE SCALE GENOMIC DNA]</scope>
    <source>
        <strain evidence="7 8">12-1054</strain>
    </source>
</reference>
<keyword evidence="3 7" id="KW-0238">DNA-binding</keyword>
<comment type="caution">
    <text evidence="7">The sequence shown here is derived from an EMBL/GenBank/DDBJ whole genome shotgun (WGS) entry which is preliminary data.</text>
</comment>
<dbReference type="RefSeq" id="XP_040723526.1">
    <property type="nucleotide sequence ID" value="XM_040867991.1"/>
</dbReference>
<protein>
    <submittedName>
        <fullName evidence="7">Transcription regulator HTH, apses-type DNA-binding domain-containing protein</fullName>
    </submittedName>
</protein>
<dbReference type="STRING" id="56484.A0A1Y2F6U3"/>
<dbReference type="GO" id="GO:0043565">
    <property type="term" value="F:sequence-specific DNA binding"/>
    <property type="evidence" value="ECO:0007669"/>
    <property type="project" value="TreeGrafter"/>
</dbReference>
<gene>
    <name evidence="7" type="ORF">BCR37DRAFT_350259</name>
</gene>
<evidence type="ECO:0000256" key="1">
    <source>
        <dbReference type="ARBA" id="ARBA00007247"/>
    </source>
</evidence>
<evidence type="ECO:0000313" key="8">
    <source>
        <dbReference type="Proteomes" id="UP000193685"/>
    </source>
</evidence>
<evidence type="ECO:0000256" key="3">
    <source>
        <dbReference type="ARBA" id="ARBA00023125"/>
    </source>
</evidence>
<evidence type="ECO:0000256" key="4">
    <source>
        <dbReference type="ARBA" id="ARBA00023163"/>
    </source>
</evidence>
<dbReference type="InterPro" id="IPR018004">
    <property type="entry name" value="KilA/APSES_HTH"/>
</dbReference>
<comment type="similarity">
    <text evidence="1">Belongs to the EFG1/PHD1/stuA family.</text>
</comment>
<dbReference type="SUPFAM" id="SSF54616">
    <property type="entry name" value="DNA-binding domain of Mlu1-box binding protein MBP1"/>
    <property type="match status" value="1"/>
</dbReference>
<keyword evidence="8" id="KW-1185">Reference proteome</keyword>
<dbReference type="InterPro" id="IPR003163">
    <property type="entry name" value="Tscrpt_reg_HTH_APSES-type"/>
</dbReference>
<feature type="region of interest" description="Disordered" evidence="5">
    <location>
        <begin position="7"/>
        <end position="59"/>
    </location>
</feature>
<dbReference type="GeneID" id="63784590"/>
<evidence type="ECO:0000259" key="6">
    <source>
        <dbReference type="PROSITE" id="PS51299"/>
    </source>
</evidence>
<dbReference type="InterPro" id="IPR029790">
    <property type="entry name" value="EFG1/Phd1/StuA"/>
</dbReference>
<name>A0A1Y2F6U3_PROLT</name>
<evidence type="ECO:0000256" key="2">
    <source>
        <dbReference type="ARBA" id="ARBA00023015"/>
    </source>
</evidence>
<feature type="compositionally biased region" description="Low complexity" evidence="5">
    <location>
        <begin position="7"/>
        <end position="27"/>
    </location>
</feature>
<dbReference type="Gene3D" id="3.10.260.10">
    <property type="entry name" value="Transcription regulator HTH, APSES-type DNA-binding domain"/>
    <property type="match status" value="1"/>
</dbReference>
<keyword evidence="2" id="KW-0805">Transcription regulation</keyword>
<proteinExistence type="inferred from homology"/>
<dbReference type="Proteomes" id="UP000193685">
    <property type="component" value="Unassembled WGS sequence"/>
</dbReference>
<dbReference type="GO" id="GO:0005634">
    <property type="term" value="C:nucleus"/>
    <property type="evidence" value="ECO:0007669"/>
    <property type="project" value="TreeGrafter"/>
</dbReference>
<dbReference type="PANTHER" id="PTHR47792">
    <property type="entry name" value="PROTEIN SOK2-RELATED"/>
    <property type="match status" value="1"/>
</dbReference>
<dbReference type="OMA" id="EDENTAC"/>
<dbReference type="GO" id="GO:0003700">
    <property type="term" value="F:DNA-binding transcription factor activity"/>
    <property type="evidence" value="ECO:0007669"/>
    <property type="project" value="TreeGrafter"/>
</dbReference>
<dbReference type="Pfam" id="PF04383">
    <property type="entry name" value="KilA-N"/>
    <property type="match status" value="1"/>
</dbReference>
<sequence>MAAAAHAAALAAHAGQQHPSGPPSSGVVVGGQGFAYPRDPDALPFDPTGQQCPPGGRPRVSTTIWEDEGTLCFQVEALQVTVARREADDNMINGTKLLNVAQMSRGKRDGILKNEPDRKVIKVGSMHLKGVWIPFDRALDLANRYAITDALYPLFVQDIKKFL</sequence>
<dbReference type="PROSITE" id="PS51299">
    <property type="entry name" value="HTH_APSES"/>
    <property type="match status" value="1"/>
</dbReference>